<sequence>MLQFGLSDSSHHDSQGENMKKTFSFVLGSALIMGFCAAAAIAGETQITYNDLPAAVQKTAQRESQGATVWRYSKEVENGKVEYEVEMTAGGKSRDISINPSGKVVEIEQQVSLNTVPVAAMTAIRKEAAGASIRKVEEVRANAEIAYEAQILSNGKRQEIRVHADGSAAPERN</sequence>
<dbReference type="KEGG" id="adin:H7849_15010"/>
<keyword evidence="1" id="KW-0812">Transmembrane</keyword>
<reference evidence="2 3" key="1">
    <citation type="submission" date="2020-08" db="EMBL/GenBank/DDBJ databases">
        <title>Edaphobacter telluris sp. nov. and Acidobacterium dinghuensis sp. nov., two acidobacteria isolated from forest soil.</title>
        <authorList>
            <person name="Fu J."/>
            <person name="Qiu L."/>
        </authorList>
    </citation>
    <scope>NUCLEOTIDE SEQUENCE [LARGE SCALE GENOMIC DNA]</scope>
    <source>
        <strain evidence="2">4Y35</strain>
    </source>
</reference>
<proteinExistence type="predicted"/>
<name>A0A7G8BD40_9BACT</name>
<keyword evidence="1" id="KW-0472">Membrane</keyword>
<gene>
    <name evidence="2" type="ORF">H7849_15010</name>
</gene>
<dbReference type="RefSeq" id="WP_186740370.1">
    <property type="nucleotide sequence ID" value="NZ_CP060394.1"/>
</dbReference>
<keyword evidence="3" id="KW-1185">Reference proteome</keyword>
<accession>A0A7G8BD40</accession>
<protein>
    <submittedName>
        <fullName evidence="2">PepSY-like domain-containing protein</fullName>
    </submittedName>
</protein>
<organism evidence="2 3">
    <name type="scientific">Alloacidobacterium dinghuense</name>
    <dbReference type="NCBI Taxonomy" id="2763107"/>
    <lineage>
        <taxon>Bacteria</taxon>
        <taxon>Pseudomonadati</taxon>
        <taxon>Acidobacteriota</taxon>
        <taxon>Terriglobia</taxon>
        <taxon>Terriglobales</taxon>
        <taxon>Acidobacteriaceae</taxon>
        <taxon>Alloacidobacterium</taxon>
    </lineage>
</organism>
<evidence type="ECO:0000256" key="1">
    <source>
        <dbReference type="SAM" id="Phobius"/>
    </source>
</evidence>
<evidence type="ECO:0000313" key="3">
    <source>
        <dbReference type="Proteomes" id="UP000515312"/>
    </source>
</evidence>
<keyword evidence="1" id="KW-1133">Transmembrane helix</keyword>
<dbReference type="SUPFAM" id="SSF160574">
    <property type="entry name" value="BT0923-like"/>
    <property type="match status" value="1"/>
</dbReference>
<dbReference type="AlphaFoldDB" id="A0A7G8BD40"/>
<feature type="transmembrane region" description="Helical" evidence="1">
    <location>
        <begin position="23"/>
        <end position="42"/>
    </location>
</feature>
<dbReference type="Gene3D" id="3.40.1420.30">
    <property type="match status" value="1"/>
</dbReference>
<dbReference type="Proteomes" id="UP000515312">
    <property type="component" value="Chromosome"/>
</dbReference>
<dbReference type="EMBL" id="CP060394">
    <property type="protein sequence ID" value="QNI30460.1"/>
    <property type="molecule type" value="Genomic_DNA"/>
</dbReference>
<evidence type="ECO:0000313" key="2">
    <source>
        <dbReference type="EMBL" id="QNI30460.1"/>
    </source>
</evidence>